<organism evidence="2 3">
    <name type="scientific">Rhodococcoides kyotonense</name>
    <dbReference type="NCBI Taxonomy" id="398843"/>
    <lineage>
        <taxon>Bacteria</taxon>
        <taxon>Bacillati</taxon>
        <taxon>Actinomycetota</taxon>
        <taxon>Actinomycetes</taxon>
        <taxon>Mycobacteriales</taxon>
        <taxon>Nocardiaceae</taxon>
        <taxon>Rhodococcoides</taxon>
    </lineage>
</organism>
<dbReference type="Proteomes" id="UP000198327">
    <property type="component" value="Unassembled WGS sequence"/>
</dbReference>
<evidence type="ECO:0000313" key="2">
    <source>
        <dbReference type="EMBL" id="SNT48025.1"/>
    </source>
</evidence>
<dbReference type="InterPro" id="IPR038461">
    <property type="entry name" value="Schlafen_AlbA_2_dom_sf"/>
</dbReference>
<accession>A0A239MZG6</accession>
<evidence type="ECO:0000313" key="3">
    <source>
        <dbReference type="Proteomes" id="UP000198327"/>
    </source>
</evidence>
<dbReference type="AlphaFoldDB" id="A0A239MZG6"/>
<protein>
    <recommendedName>
        <fullName evidence="1">Schlafen AlbA-2 domain-containing protein</fullName>
    </recommendedName>
</protein>
<dbReference type="InterPro" id="IPR007421">
    <property type="entry name" value="Schlafen_AlbA_2_dom"/>
</dbReference>
<feature type="domain" description="Schlafen AlbA-2" evidence="1">
    <location>
        <begin position="54"/>
        <end position="174"/>
    </location>
</feature>
<proteinExistence type="predicted"/>
<reference evidence="3" key="1">
    <citation type="submission" date="2017-06" db="EMBL/GenBank/DDBJ databases">
        <authorList>
            <person name="Varghese N."/>
            <person name="Submissions S."/>
        </authorList>
    </citation>
    <scope>NUCLEOTIDE SEQUENCE [LARGE SCALE GENOMIC DNA]</scope>
    <source>
        <strain evidence="3">JCM 23211</strain>
    </source>
</reference>
<dbReference type="Gene3D" id="3.30.950.30">
    <property type="entry name" value="Schlafen, AAA domain"/>
    <property type="match status" value="1"/>
</dbReference>
<evidence type="ECO:0000259" key="1">
    <source>
        <dbReference type="Pfam" id="PF04326"/>
    </source>
</evidence>
<dbReference type="Pfam" id="PF04326">
    <property type="entry name" value="SLFN_AlbA_2"/>
    <property type="match status" value="1"/>
</dbReference>
<gene>
    <name evidence="2" type="ORF">SAMN05421642_12541</name>
</gene>
<sequence length="433" mass="46769">MASAAGPSLIGRSRVVLHDVRMTNSFYLGPLKPRFSPSDWRDIVSAAADGILDESHWVELKKALPPKSAGANTEVARDLASLSVDGGVLVVGIEDDRGKTGAVTGTDIAGLVSRLDAVARATVAPPLTITSQVFQHPAEPDLAVLVVTVPASAAAPHMVDGRYWGRGDEGKRALSDLEVRRLLAFRQDRSDGFETRLQSIEDAIGAEPQRSDASYFRILAEPSIPPSGTDVSTALNGTHPLSFFTEAVSEHLQFTPSLHSLNYVVPHPDGVAAKSFGNEDIEDGDRLSVLIGDDGAWRVISGSPVQPLGASGDPISGSPVFRAVAFLELTHALLTSIAHLSTKYVPLNVEWHIGIHLTGLRGVYPVEQHIPRYFADFSPYPRDAYLRTTTTTTEEISNAASTVVDRLTRPLLRSMSIDSFYLPYKNLADIHRR</sequence>
<name>A0A239MZG6_9NOCA</name>
<keyword evidence="3" id="KW-1185">Reference proteome</keyword>
<dbReference type="EMBL" id="FZOW01000025">
    <property type="protein sequence ID" value="SNT48025.1"/>
    <property type="molecule type" value="Genomic_DNA"/>
</dbReference>